<dbReference type="EMBL" id="CAEKDK010000005">
    <property type="protein sequence ID" value="CAB4280240.1"/>
    <property type="molecule type" value="Genomic_DNA"/>
</dbReference>
<name>A0A6J5UUI8_PRUAR</name>
<gene>
    <name evidence="2" type="ORF">CURHAP_LOCUS33053</name>
    <name evidence="3" type="ORF">ORAREDHAP_LOCUS32616</name>
</gene>
<evidence type="ECO:0000256" key="1">
    <source>
        <dbReference type="SAM" id="MobiDB-lite"/>
    </source>
</evidence>
<reference evidence="2 4" key="2">
    <citation type="submission" date="2020-05" db="EMBL/GenBank/DDBJ databases">
        <authorList>
            <person name="Campoy J."/>
            <person name="Schneeberger K."/>
            <person name="Spophaly S."/>
        </authorList>
    </citation>
    <scope>NUCLEOTIDE SEQUENCE [LARGE SCALE GENOMIC DNA]</scope>
    <source>
        <strain evidence="2">PruArmRojPasFocal</strain>
    </source>
</reference>
<evidence type="ECO:0000313" key="3">
    <source>
        <dbReference type="EMBL" id="CAB4310654.1"/>
    </source>
</evidence>
<dbReference type="OrthoDB" id="653466at2759"/>
<proteinExistence type="predicted"/>
<dbReference type="Proteomes" id="UP000507245">
    <property type="component" value="Unassembled WGS sequence"/>
</dbReference>
<sequence>MENGNNSIISREKLDQVASWVSATVSTAFFSSLERFSCVNLATTDFDDEDEDEAADRPFTLTNHSDPPNDVAELPV</sequence>
<feature type="region of interest" description="Disordered" evidence="1">
    <location>
        <begin position="45"/>
        <end position="76"/>
    </location>
</feature>
<reference evidence="5" key="1">
    <citation type="journal article" date="2020" name="Genome Biol.">
        <title>Gamete binning: chromosome-level and haplotype-resolved genome assembly enabled by high-throughput single-cell sequencing of gamete genomes.</title>
        <authorList>
            <person name="Campoy J.A."/>
            <person name="Sun H."/>
            <person name="Goel M."/>
            <person name="Jiao W.-B."/>
            <person name="Folz-Donahue K."/>
            <person name="Wang N."/>
            <person name="Rubio M."/>
            <person name="Liu C."/>
            <person name="Kukat C."/>
            <person name="Ruiz D."/>
            <person name="Huettel B."/>
            <person name="Schneeberger K."/>
        </authorList>
    </citation>
    <scope>NUCLEOTIDE SEQUENCE [LARGE SCALE GENOMIC DNA]</scope>
    <source>
        <strain evidence="5">cv. Rojo Pasion</strain>
    </source>
</reference>
<protein>
    <submittedName>
        <fullName evidence="2">Uncharacterized protein</fullName>
    </submittedName>
</protein>
<dbReference type="EMBL" id="CAEKKB010000005">
    <property type="protein sequence ID" value="CAB4310654.1"/>
    <property type="molecule type" value="Genomic_DNA"/>
</dbReference>
<evidence type="ECO:0000313" key="2">
    <source>
        <dbReference type="EMBL" id="CAB4280240.1"/>
    </source>
</evidence>
<dbReference type="AlphaFoldDB" id="A0A6J5UUI8"/>
<dbReference type="PANTHER" id="PTHR34061:SF9">
    <property type="entry name" value="FIBER PROTEIN FB17"/>
    <property type="match status" value="1"/>
</dbReference>
<keyword evidence="5" id="KW-1185">Reference proteome</keyword>
<accession>A0A6J5UUI8</accession>
<feature type="compositionally biased region" description="Acidic residues" evidence="1">
    <location>
        <begin position="45"/>
        <end position="54"/>
    </location>
</feature>
<dbReference type="Proteomes" id="UP000507222">
    <property type="component" value="Unassembled WGS sequence"/>
</dbReference>
<organism evidence="2 4">
    <name type="scientific">Prunus armeniaca</name>
    <name type="common">Apricot</name>
    <name type="synonym">Armeniaca vulgaris</name>
    <dbReference type="NCBI Taxonomy" id="36596"/>
    <lineage>
        <taxon>Eukaryota</taxon>
        <taxon>Viridiplantae</taxon>
        <taxon>Streptophyta</taxon>
        <taxon>Embryophyta</taxon>
        <taxon>Tracheophyta</taxon>
        <taxon>Spermatophyta</taxon>
        <taxon>Magnoliopsida</taxon>
        <taxon>eudicotyledons</taxon>
        <taxon>Gunneridae</taxon>
        <taxon>Pentapetalae</taxon>
        <taxon>rosids</taxon>
        <taxon>fabids</taxon>
        <taxon>Rosales</taxon>
        <taxon>Rosaceae</taxon>
        <taxon>Amygdaloideae</taxon>
        <taxon>Amygdaleae</taxon>
        <taxon>Prunus</taxon>
    </lineage>
</organism>
<dbReference type="PANTHER" id="PTHR34061">
    <property type="entry name" value="PROTEIN, PUTATIVE-RELATED"/>
    <property type="match status" value="1"/>
</dbReference>
<evidence type="ECO:0000313" key="5">
    <source>
        <dbReference type="Proteomes" id="UP000507245"/>
    </source>
</evidence>
<evidence type="ECO:0000313" key="4">
    <source>
        <dbReference type="Proteomes" id="UP000507222"/>
    </source>
</evidence>